<keyword evidence="1" id="KW-1133">Transmembrane helix</keyword>
<organism evidence="2 3">
    <name type="scientific">Marinomonas vulgaris</name>
    <dbReference type="NCBI Taxonomy" id="2823372"/>
    <lineage>
        <taxon>Bacteria</taxon>
        <taxon>Pseudomonadati</taxon>
        <taxon>Pseudomonadota</taxon>
        <taxon>Gammaproteobacteria</taxon>
        <taxon>Oceanospirillales</taxon>
        <taxon>Oceanospirillaceae</taxon>
        <taxon>Marinomonas</taxon>
    </lineage>
</organism>
<accession>A0ABS5HC07</accession>
<evidence type="ECO:0000313" key="3">
    <source>
        <dbReference type="Proteomes" id="UP000679722"/>
    </source>
</evidence>
<comment type="caution">
    <text evidence="2">The sequence shown here is derived from an EMBL/GenBank/DDBJ whole genome shotgun (WGS) entry which is preliminary data.</text>
</comment>
<proteinExistence type="predicted"/>
<reference evidence="3" key="1">
    <citation type="submission" date="2023-07" db="EMBL/GenBank/DDBJ databases">
        <title>Marinomonas vulgaris A79, complete genome.</title>
        <authorList>
            <person name="Ying J.-J."/>
        </authorList>
    </citation>
    <scope>NUCLEOTIDE SEQUENCE [LARGE SCALE GENOMIC DNA]</scope>
    <source>
        <strain evidence="3">A79</strain>
    </source>
</reference>
<feature type="transmembrane region" description="Helical" evidence="1">
    <location>
        <begin position="29"/>
        <end position="50"/>
    </location>
</feature>
<name>A0ABS5HC07_9GAMM</name>
<protein>
    <submittedName>
        <fullName evidence="2">DUF4381 domain-containing protein</fullName>
    </submittedName>
</protein>
<dbReference type="Pfam" id="PF14316">
    <property type="entry name" value="DUF4381"/>
    <property type="match status" value="1"/>
</dbReference>
<dbReference type="InterPro" id="IPR025489">
    <property type="entry name" value="DUF4381"/>
</dbReference>
<keyword evidence="1" id="KW-0812">Transmembrane</keyword>
<keyword evidence="3" id="KW-1185">Reference proteome</keyword>
<dbReference type="EMBL" id="JAGSSV010000010">
    <property type="protein sequence ID" value="MBR7889198.1"/>
    <property type="molecule type" value="Genomic_DNA"/>
</dbReference>
<dbReference type="RefSeq" id="WP_211536544.1">
    <property type="nucleotide sequence ID" value="NZ_JAGSSV010000010.1"/>
</dbReference>
<sequence length="159" mass="18264">MENTPTPPLELPNKAYLLPDNIPMWPPVWWTWLLVAALLIAITALGAFYYKRHQKRTYRREACQAITQSIAELSDKESLLLCHEMVRRCLVSEGKQHLVSLPSAQLFAQLDEQLPGKKRFSSLGAGFIDGPYRPVIELNEQQRADMIAVTLFWIRKHHA</sequence>
<keyword evidence="1" id="KW-0472">Membrane</keyword>
<dbReference type="Proteomes" id="UP000679722">
    <property type="component" value="Unassembled WGS sequence"/>
</dbReference>
<evidence type="ECO:0000256" key="1">
    <source>
        <dbReference type="SAM" id="Phobius"/>
    </source>
</evidence>
<gene>
    <name evidence="2" type="ORF">J9B83_09620</name>
</gene>
<evidence type="ECO:0000313" key="2">
    <source>
        <dbReference type="EMBL" id="MBR7889198.1"/>
    </source>
</evidence>